<dbReference type="Gene3D" id="3.30.930.10">
    <property type="entry name" value="Bira Bifunctional Protein, Domain 2"/>
    <property type="match status" value="1"/>
</dbReference>
<evidence type="ECO:0000256" key="5">
    <source>
        <dbReference type="ARBA" id="ARBA00047846"/>
    </source>
</evidence>
<protein>
    <recommendedName>
        <fullName evidence="6">Bifunctional ligase/repressor BirA</fullName>
    </recommendedName>
    <alternativeName>
        <fullName evidence="6">Biotin operon repressor</fullName>
    </alternativeName>
    <alternativeName>
        <fullName evidence="6">Biotin--[acetyl-CoA-carboxylase] ligase</fullName>
        <ecNumber evidence="6">6.3.4.15</ecNumber>
    </alternativeName>
    <alternativeName>
        <fullName evidence="6">Biotin--protein ligase</fullName>
    </alternativeName>
    <alternativeName>
        <fullName evidence="6">Biotin-[acetyl-CoA carboxylase] synthetase</fullName>
    </alternativeName>
</protein>
<dbReference type="NCBIfam" id="NF008847">
    <property type="entry name" value="PRK11886.1-2"/>
    <property type="match status" value="1"/>
</dbReference>
<keyword evidence="6" id="KW-0238">DNA-binding</keyword>
<dbReference type="InterPro" id="IPR030855">
    <property type="entry name" value="Bifunct_BirA"/>
</dbReference>
<dbReference type="SUPFAM" id="SSF55681">
    <property type="entry name" value="Class II aaRS and biotin synthetases"/>
    <property type="match status" value="1"/>
</dbReference>
<dbReference type="InterPro" id="IPR013196">
    <property type="entry name" value="HTH_11"/>
</dbReference>
<sequence>MSARGEQVRSEIIHILADGAFHSGQQLGERLAISRVAIAKHVATLAQLGLEVHSLTGKGYRLAHPLTLLDEQHIKHHLHRPDTPLNLHHVVGSTNDIIKQQIGHWPSGAVCLAEAQTAGRGRQGKSWLSPFASSLYLSMYWNFTLGYQQISGLSLVVGVAIASTLKRLNINNVGLKWPNDVYVNGKKIAGVLVELEGQVGGECHAIIGTGLNIRLPQQAEQIDQPWTDVANELSGEVDRNQLCANLINELQRCLTDFEARGFTPLLEQWRAFDYLADQPVSLLAGQQVIEGVARGVNNQGALLIDTPSGQRTFYGGEVSVRRRT</sequence>
<dbReference type="InterPro" id="IPR004143">
    <property type="entry name" value="BPL_LPL_catalytic"/>
</dbReference>
<dbReference type="SUPFAM" id="SSF50037">
    <property type="entry name" value="C-terminal domain of transcriptional repressors"/>
    <property type="match status" value="1"/>
</dbReference>
<keyword evidence="6" id="KW-0678">Repressor</keyword>
<dbReference type="EC" id="6.3.4.15" evidence="6"/>
<comment type="function">
    <text evidence="6">Acts both as a biotin--[acetyl-CoA-carboxylase] ligase and a biotin-operon repressor. In the presence of ATP, BirA activates biotin to form the BirA-biotinyl-5'-adenylate (BirA-bio-5'-AMP or holoBirA) complex. HoloBirA can either transfer the biotinyl moiety to the biotin carboxyl carrier protein (BCCP) subunit of acetyl-CoA carboxylase, or bind to the biotin operator site and inhibit transcription of the operon.</text>
</comment>
<dbReference type="InterPro" id="IPR003142">
    <property type="entry name" value="BPL_C"/>
</dbReference>
<evidence type="ECO:0000256" key="6">
    <source>
        <dbReference type="HAMAP-Rule" id="MF_00978"/>
    </source>
</evidence>
<evidence type="ECO:0000256" key="4">
    <source>
        <dbReference type="ARBA" id="ARBA00023267"/>
    </source>
</evidence>
<feature type="binding site" evidence="6">
    <location>
        <position position="187"/>
    </location>
    <ligand>
        <name>biotin</name>
        <dbReference type="ChEBI" id="CHEBI:57586"/>
    </ligand>
</feature>
<dbReference type="InterPro" id="IPR045864">
    <property type="entry name" value="aa-tRNA-synth_II/BPL/LPL"/>
</dbReference>
<dbReference type="EMBL" id="JBHSUS010000001">
    <property type="protein sequence ID" value="MFC6438834.1"/>
    <property type="molecule type" value="Genomic_DNA"/>
</dbReference>
<dbReference type="Gene3D" id="1.10.10.10">
    <property type="entry name" value="Winged helix-like DNA-binding domain superfamily/Winged helix DNA-binding domain"/>
    <property type="match status" value="1"/>
</dbReference>
<dbReference type="NCBIfam" id="TIGR00121">
    <property type="entry name" value="birA_ligase"/>
    <property type="match status" value="1"/>
</dbReference>
<dbReference type="PANTHER" id="PTHR12835">
    <property type="entry name" value="BIOTIN PROTEIN LIGASE"/>
    <property type="match status" value="1"/>
</dbReference>
<dbReference type="Pfam" id="PF03099">
    <property type="entry name" value="BPL_LplA_LipB"/>
    <property type="match status" value="1"/>
</dbReference>
<evidence type="ECO:0000256" key="1">
    <source>
        <dbReference type="ARBA" id="ARBA00022598"/>
    </source>
</evidence>
<keyword evidence="1 6" id="KW-0436">Ligase</keyword>
<dbReference type="RefSeq" id="WP_131259827.1">
    <property type="nucleotide sequence ID" value="NZ_JBHSUS010000001.1"/>
</dbReference>
<dbReference type="PANTHER" id="PTHR12835:SF5">
    <property type="entry name" value="BIOTIN--PROTEIN LIGASE"/>
    <property type="match status" value="1"/>
</dbReference>
<dbReference type="SUPFAM" id="SSF46785">
    <property type="entry name" value="Winged helix' DNA-binding domain"/>
    <property type="match status" value="1"/>
</dbReference>
<name>A0ABW1XFM7_9ALTE</name>
<organism evidence="8 9">
    <name type="scientific">Pseudobowmanella zhangzhouensis</name>
    <dbReference type="NCBI Taxonomy" id="1537679"/>
    <lineage>
        <taxon>Bacteria</taxon>
        <taxon>Pseudomonadati</taxon>
        <taxon>Pseudomonadota</taxon>
        <taxon>Gammaproteobacteria</taxon>
        <taxon>Alteromonadales</taxon>
        <taxon>Alteromonadaceae</taxon>
    </lineage>
</organism>
<comment type="catalytic activity">
    <reaction evidence="5 6">
        <text>biotin + L-lysyl-[protein] + ATP = N(6)-biotinyl-L-lysyl-[protein] + AMP + diphosphate + H(+)</text>
        <dbReference type="Rhea" id="RHEA:11756"/>
        <dbReference type="Rhea" id="RHEA-COMP:9752"/>
        <dbReference type="Rhea" id="RHEA-COMP:10505"/>
        <dbReference type="ChEBI" id="CHEBI:15378"/>
        <dbReference type="ChEBI" id="CHEBI:29969"/>
        <dbReference type="ChEBI" id="CHEBI:30616"/>
        <dbReference type="ChEBI" id="CHEBI:33019"/>
        <dbReference type="ChEBI" id="CHEBI:57586"/>
        <dbReference type="ChEBI" id="CHEBI:83144"/>
        <dbReference type="ChEBI" id="CHEBI:456215"/>
        <dbReference type="EC" id="6.3.4.15"/>
    </reaction>
</comment>
<feature type="domain" description="BPL/LPL catalytic" evidence="7">
    <location>
        <begin position="78"/>
        <end position="258"/>
    </location>
</feature>
<reference evidence="9" key="1">
    <citation type="journal article" date="2019" name="Int. J. Syst. Evol. Microbiol.">
        <title>The Global Catalogue of Microorganisms (GCM) 10K type strain sequencing project: providing services to taxonomists for standard genome sequencing and annotation.</title>
        <authorList>
            <consortium name="The Broad Institute Genomics Platform"/>
            <consortium name="The Broad Institute Genome Sequencing Center for Infectious Disease"/>
            <person name="Wu L."/>
            <person name="Ma J."/>
        </authorList>
    </citation>
    <scope>NUCLEOTIDE SEQUENCE [LARGE SCALE GENOMIC DNA]</scope>
    <source>
        <strain evidence="9">CGMCC 1.16031</strain>
    </source>
</reference>
<comment type="similarity">
    <text evidence="6">Belongs to the biotin--protein ligase family.</text>
</comment>
<keyword evidence="6" id="KW-0805">Transcription regulation</keyword>
<dbReference type="GO" id="GO:0004077">
    <property type="term" value="F:biotin--[biotin carboxyl-carrier protein] ligase activity"/>
    <property type="evidence" value="ECO:0007669"/>
    <property type="project" value="UniProtKB-EC"/>
</dbReference>
<dbReference type="Pfam" id="PF02237">
    <property type="entry name" value="BPL_C"/>
    <property type="match status" value="1"/>
</dbReference>
<proteinExistence type="inferred from homology"/>
<dbReference type="HAMAP" id="MF_00978">
    <property type="entry name" value="Bifunct_BirA"/>
    <property type="match status" value="1"/>
</dbReference>
<dbReference type="Pfam" id="PF08279">
    <property type="entry name" value="HTH_11"/>
    <property type="match status" value="1"/>
</dbReference>
<keyword evidence="9" id="KW-1185">Reference proteome</keyword>
<dbReference type="InterPro" id="IPR004408">
    <property type="entry name" value="Biotin_CoA_COase_ligase"/>
</dbReference>
<feature type="binding site" evidence="6">
    <location>
        <begin position="120"/>
        <end position="122"/>
    </location>
    <ligand>
        <name>biotin</name>
        <dbReference type="ChEBI" id="CHEBI:57586"/>
    </ligand>
</feature>
<keyword evidence="4 6" id="KW-0092">Biotin</keyword>
<evidence type="ECO:0000313" key="9">
    <source>
        <dbReference type="Proteomes" id="UP001596364"/>
    </source>
</evidence>
<gene>
    <name evidence="6 8" type="primary">birA</name>
    <name evidence="8" type="ORF">ACFP85_01510</name>
</gene>
<feature type="DNA-binding region" description="H-T-H motif" evidence="6">
    <location>
        <begin position="24"/>
        <end position="43"/>
    </location>
</feature>
<feature type="binding site" evidence="6">
    <location>
        <begin position="93"/>
        <end position="95"/>
    </location>
    <ligand>
        <name>biotin</name>
        <dbReference type="ChEBI" id="CHEBI:57586"/>
    </ligand>
</feature>
<evidence type="ECO:0000259" key="7">
    <source>
        <dbReference type="PROSITE" id="PS51733"/>
    </source>
</evidence>
<evidence type="ECO:0000256" key="2">
    <source>
        <dbReference type="ARBA" id="ARBA00022741"/>
    </source>
</evidence>
<evidence type="ECO:0000256" key="3">
    <source>
        <dbReference type="ARBA" id="ARBA00022840"/>
    </source>
</evidence>
<dbReference type="Gene3D" id="2.30.30.100">
    <property type="match status" value="1"/>
</dbReference>
<dbReference type="PROSITE" id="PS51733">
    <property type="entry name" value="BPL_LPL_CATALYTIC"/>
    <property type="match status" value="1"/>
</dbReference>
<dbReference type="InterPro" id="IPR008988">
    <property type="entry name" value="Transcriptional_repressor_C"/>
</dbReference>
<dbReference type="InterPro" id="IPR036390">
    <property type="entry name" value="WH_DNA-bd_sf"/>
</dbReference>
<accession>A0ABW1XFM7</accession>
<keyword evidence="6" id="KW-0804">Transcription</keyword>
<comment type="caution">
    <text evidence="8">The sequence shown here is derived from an EMBL/GenBank/DDBJ whole genome shotgun (WGS) entry which is preliminary data.</text>
</comment>
<keyword evidence="2 6" id="KW-0547">Nucleotide-binding</keyword>
<dbReference type="InterPro" id="IPR036388">
    <property type="entry name" value="WH-like_DNA-bd_sf"/>
</dbReference>
<evidence type="ECO:0000313" key="8">
    <source>
        <dbReference type="EMBL" id="MFC6438834.1"/>
    </source>
</evidence>
<keyword evidence="3 6" id="KW-0067">ATP-binding</keyword>
<dbReference type="Proteomes" id="UP001596364">
    <property type="component" value="Unassembled WGS sequence"/>
</dbReference>
<feature type="binding site" evidence="6">
    <location>
        <position position="116"/>
    </location>
    <ligand>
        <name>biotin</name>
        <dbReference type="ChEBI" id="CHEBI:57586"/>
    </ligand>
</feature>
<dbReference type="CDD" id="cd16442">
    <property type="entry name" value="BPL"/>
    <property type="match status" value="1"/>
</dbReference>